<gene>
    <name evidence="4" type="ORF">ESCO_005822</name>
</gene>
<dbReference type="AlphaFoldDB" id="A0A0M8N3J8"/>
<evidence type="ECO:0000256" key="2">
    <source>
        <dbReference type="SAM" id="SignalP"/>
    </source>
</evidence>
<dbReference type="STRING" id="150374.A0A0M8N3J8"/>
<dbReference type="Pfam" id="PF00704">
    <property type="entry name" value="Glyco_hydro_18"/>
    <property type="match status" value="1"/>
</dbReference>
<dbReference type="OrthoDB" id="73875at2759"/>
<dbReference type="InterPro" id="IPR001223">
    <property type="entry name" value="Glyco_hydro18_cat"/>
</dbReference>
<dbReference type="GO" id="GO:0005975">
    <property type="term" value="P:carbohydrate metabolic process"/>
    <property type="evidence" value="ECO:0007669"/>
    <property type="project" value="InterPro"/>
</dbReference>
<dbReference type="InterPro" id="IPR017853">
    <property type="entry name" value="GH"/>
</dbReference>
<dbReference type="InterPro" id="IPR011583">
    <property type="entry name" value="Chitinase_II/V-like_cat"/>
</dbReference>
<feature type="chain" id="PRO_5005818886" description="chitinase" evidence="2">
    <location>
        <begin position="19"/>
        <end position="390"/>
    </location>
</feature>
<comment type="caution">
    <text evidence="4">The sequence shown here is derived from an EMBL/GenBank/DDBJ whole genome shotgun (WGS) entry which is preliminary data.</text>
</comment>
<evidence type="ECO:0000313" key="4">
    <source>
        <dbReference type="EMBL" id="KOS19894.1"/>
    </source>
</evidence>
<keyword evidence="2" id="KW-0732">Signal</keyword>
<feature type="domain" description="GH18" evidence="3">
    <location>
        <begin position="20"/>
        <end position="369"/>
    </location>
</feature>
<dbReference type="GO" id="GO:0008843">
    <property type="term" value="F:endochitinase activity"/>
    <property type="evidence" value="ECO:0007669"/>
    <property type="project" value="UniProtKB-EC"/>
</dbReference>
<evidence type="ECO:0000259" key="3">
    <source>
        <dbReference type="PROSITE" id="PS51910"/>
    </source>
</evidence>
<dbReference type="GO" id="GO:0008061">
    <property type="term" value="F:chitin binding"/>
    <property type="evidence" value="ECO:0007669"/>
    <property type="project" value="InterPro"/>
</dbReference>
<name>A0A0M8N3J8_ESCWE</name>
<dbReference type="PANTHER" id="PTHR11177:SF337">
    <property type="entry name" value="CHITINASE"/>
    <property type="match status" value="1"/>
</dbReference>
<dbReference type="GO" id="GO:0006032">
    <property type="term" value="P:chitin catabolic process"/>
    <property type="evidence" value="ECO:0007669"/>
    <property type="project" value="TreeGrafter"/>
</dbReference>
<dbReference type="SUPFAM" id="SSF51445">
    <property type="entry name" value="(Trans)glycosidases"/>
    <property type="match status" value="1"/>
</dbReference>
<sequence>MRTSLLALAAAAATGAVAKPRFVMYFDQWHKDVLPDKTLTAGVTHVITAFAGTTLFNSGEQYTPFMPLEQVRALFDPDVKVCMAIGGWGDTAGFSAGAATNETRQTYAKNIAATLDRLGYDCVDIDWEYPGGNGQDYRQTPNDQKVSEIETYPLLLAEVKKAIGDKELSIAVPGREEDMIAFTPEQVPKIDSIVDYVNVMTYDLMNRRMNKTEHHTSVQGSNNTISIYLERGMTASKMNLGFAFYAKFFDTKEGVVCTTPTGCDTAVLELPDGSDPGLSGAITFEVANWSGDLVNALQNGQADKEKGGQWYWDATKHVFWTWDTPEFVAQKFADIIEARGLGGAMAWSLAQDSHDWSLFKALKSGIESLPATSGSPQSNSSSPEFAVLYW</sequence>
<dbReference type="EMBL" id="LGSR01000019">
    <property type="protein sequence ID" value="KOS19894.1"/>
    <property type="molecule type" value="Genomic_DNA"/>
</dbReference>
<proteinExistence type="predicted"/>
<evidence type="ECO:0000256" key="1">
    <source>
        <dbReference type="ARBA" id="ARBA00012729"/>
    </source>
</evidence>
<dbReference type="PROSITE" id="PS51910">
    <property type="entry name" value="GH18_2"/>
    <property type="match status" value="1"/>
</dbReference>
<accession>A0A0M8N3J8</accession>
<dbReference type="Gene3D" id="3.20.20.80">
    <property type="entry name" value="Glycosidases"/>
    <property type="match status" value="1"/>
</dbReference>
<dbReference type="EC" id="3.2.1.14" evidence="1"/>
<feature type="signal peptide" evidence="2">
    <location>
        <begin position="1"/>
        <end position="18"/>
    </location>
</feature>
<keyword evidence="5" id="KW-1185">Reference proteome</keyword>
<evidence type="ECO:0000313" key="5">
    <source>
        <dbReference type="Proteomes" id="UP000053831"/>
    </source>
</evidence>
<dbReference type="GO" id="GO:0005576">
    <property type="term" value="C:extracellular region"/>
    <property type="evidence" value="ECO:0007669"/>
    <property type="project" value="TreeGrafter"/>
</dbReference>
<dbReference type="PANTHER" id="PTHR11177">
    <property type="entry name" value="CHITINASE"/>
    <property type="match status" value="1"/>
</dbReference>
<reference evidence="4 5" key="1">
    <citation type="submission" date="2015-07" db="EMBL/GenBank/DDBJ databases">
        <title>The genome of the fungus Escovopsis weberi, a specialized disease agent of ant agriculture.</title>
        <authorList>
            <person name="de Man T.J."/>
            <person name="Stajich J.E."/>
            <person name="Kubicek C.P."/>
            <person name="Chenthamara K."/>
            <person name="Atanasova L."/>
            <person name="Druzhinina I.S."/>
            <person name="Birnbaum S."/>
            <person name="Barribeau S.M."/>
            <person name="Teiling C."/>
            <person name="Suen G."/>
            <person name="Currie C."/>
            <person name="Gerardo N.M."/>
        </authorList>
    </citation>
    <scope>NUCLEOTIDE SEQUENCE [LARGE SCALE GENOMIC DNA]</scope>
</reference>
<organism evidence="4 5">
    <name type="scientific">Escovopsis weberi</name>
    <dbReference type="NCBI Taxonomy" id="150374"/>
    <lineage>
        <taxon>Eukaryota</taxon>
        <taxon>Fungi</taxon>
        <taxon>Dikarya</taxon>
        <taxon>Ascomycota</taxon>
        <taxon>Pezizomycotina</taxon>
        <taxon>Sordariomycetes</taxon>
        <taxon>Hypocreomycetidae</taxon>
        <taxon>Hypocreales</taxon>
        <taxon>Hypocreaceae</taxon>
        <taxon>Escovopsis</taxon>
    </lineage>
</organism>
<dbReference type="Proteomes" id="UP000053831">
    <property type="component" value="Unassembled WGS sequence"/>
</dbReference>
<dbReference type="SMART" id="SM00636">
    <property type="entry name" value="Glyco_18"/>
    <property type="match status" value="1"/>
</dbReference>
<protein>
    <recommendedName>
        <fullName evidence="1">chitinase</fullName>
        <ecNumber evidence="1">3.2.1.14</ecNumber>
    </recommendedName>
</protein>
<dbReference type="InterPro" id="IPR050314">
    <property type="entry name" value="Glycosyl_Hydrlase_18"/>
</dbReference>